<evidence type="ECO:0000256" key="1">
    <source>
        <dbReference type="ARBA" id="ARBA00022540"/>
    </source>
</evidence>
<feature type="region of interest" description="Disordered" evidence="6">
    <location>
        <begin position="1"/>
        <end position="84"/>
    </location>
</feature>
<feature type="compositionally biased region" description="Basic and acidic residues" evidence="6">
    <location>
        <begin position="157"/>
        <end position="186"/>
    </location>
</feature>
<dbReference type="AlphaFoldDB" id="A0A8H6HQ57"/>
<dbReference type="InterPro" id="IPR019380">
    <property type="entry name" value="Casein_kinase_sb_PP28"/>
</dbReference>
<dbReference type="SUPFAM" id="SSF50465">
    <property type="entry name" value="EF-Tu/eEF-1alpha/eIF2-gamma C-terminal domain"/>
    <property type="match status" value="1"/>
</dbReference>
<dbReference type="EMBL" id="JACGCI010000057">
    <property type="protein sequence ID" value="KAF6750327.1"/>
    <property type="molecule type" value="Genomic_DNA"/>
</dbReference>
<evidence type="ECO:0000313" key="10">
    <source>
        <dbReference type="Proteomes" id="UP000521943"/>
    </source>
</evidence>
<dbReference type="GO" id="GO:0001731">
    <property type="term" value="P:formation of translation preinitiation complex"/>
    <property type="evidence" value="ECO:0007669"/>
    <property type="project" value="TreeGrafter"/>
</dbReference>
<dbReference type="InterPro" id="IPR009001">
    <property type="entry name" value="Transl_elong_EF1A/Init_IF2_C"/>
</dbReference>
<dbReference type="InterPro" id="IPR015256">
    <property type="entry name" value="eIF2g_C"/>
</dbReference>
<evidence type="ECO:0000256" key="4">
    <source>
        <dbReference type="ARBA" id="ARBA00023134"/>
    </source>
</evidence>
<feature type="coiled-coil region" evidence="5">
    <location>
        <begin position="220"/>
        <end position="255"/>
    </location>
</feature>
<dbReference type="GO" id="GO:0005829">
    <property type="term" value="C:cytosol"/>
    <property type="evidence" value="ECO:0007669"/>
    <property type="project" value="TreeGrafter"/>
</dbReference>
<keyword evidence="4" id="KW-0342">GTP-binding</keyword>
<evidence type="ECO:0000256" key="2">
    <source>
        <dbReference type="ARBA" id="ARBA00022741"/>
    </source>
</evidence>
<dbReference type="PANTHER" id="PTHR42854:SF3">
    <property type="entry name" value="EUKARYOTIC TRANSLATION INITIATION FACTOR 2 SUBUNIT 3-RELATED"/>
    <property type="match status" value="1"/>
</dbReference>
<evidence type="ECO:0000256" key="6">
    <source>
        <dbReference type="SAM" id="MobiDB-lite"/>
    </source>
</evidence>
<dbReference type="GO" id="GO:0003743">
    <property type="term" value="F:translation initiation factor activity"/>
    <property type="evidence" value="ECO:0007669"/>
    <property type="project" value="UniProtKB-KW"/>
</dbReference>
<keyword evidence="5" id="KW-0175">Coiled coil</keyword>
<comment type="caution">
    <text evidence="9">The sequence shown here is derived from an EMBL/GenBank/DDBJ whole genome shotgun (WGS) entry which is preliminary data.</text>
</comment>
<dbReference type="GO" id="GO:0000049">
    <property type="term" value="F:tRNA binding"/>
    <property type="evidence" value="ECO:0007669"/>
    <property type="project" value="TreeGrafter"/>
</dbReference>
<feature type="compositionally biased region" description="Low complexity" evidence="6">
    <location>
        <begin position="1"/>
        <end position="32"/>
    </location>
</feature>
<keyword evidence="3" id="KW-0648">Protein biosynthesis</keyword>
<dbReference type="Pfam" id="PF10252">
    <property type="entry name" value="PP28"/>
    <property type="match status" value="1"/>
</dbReference>
<name>A0A8H6HQ57_9AGAR</name>
<dbReference type="Pfam" id="PF09173">
    <property type="entry name" value="eIF2_C"/>
    <property type="match status" value="1"/>
</dbReference>
<feature type="domain" description="Casein kinase substrate phosphoprotein PP28" evidence="8">
    <location>
        <begin position="204"/>
        <end position="239"/>
    </location>
</feature>
<feature type="region of interest" description="Disordered" evidence="6">
    <location>
        <begin position="157"/>
        <end position="215"/>
    </location>
</feature>
<evidence type="ECO:0000256" key="5">
    <source>
        <dbReference type="SAM" id="Coils"/>
    </source>
</evidence>
<dbReference type="OrthoDB" id="21120at2759"/>
<reference evidence="9 10" key="1">
    <citation type="submission" date="2020-07" db="EMBL/GenBank/DDBJ databases">
        <title>Comparative genomics of pyrophilous fungi reveals a link between fire events and developmental genes.</title>
        <authorList>
            <consortium name="DOE Joint Genome Institute"/>
            <person name="Steindorff A.S."/>
            <person name="Carver A."/>
            <person name="Calhoun S."/>
            <person name="Stillman K."/>
            <person name="Liu H."/>
            <person name="Lipzen A."/>
            <person name="Pangilinan J."/>
            <person name="Labutti K."/>
            <person name="Bruns T.D."/>
            <person name="Grigoriev I.V."/>
        </authorList>
    </citation>
    <scope>NUCLEOTIDE SEQUENCE [LARGE SCALE GENOMIC DNA]</scope>
    <source>
        <strain evidence="9 10">CBS 144469</strain>
    </source>
</reference>
<gene>
    <name evidence="9" type="ORF">DFP72DRAFT_1139524</name>
</gene>
<accession>A0A8H6HQ57</accession>
<evidence type="ECO:0000256" key="3">
    <source>
        <dbReference type="ARBA" id="ARBA00022917"/>
    </source>
</evidence>
<organism evidence="9 10">
    <name type="scientific">Ephemerocybe angulata</name>
    <dbReference type="NCBI Taxonomy" id="980116"/>
    <lineage>
        <taxon>Eukaryota</taxon>
        <taxon>Fungi</taxon>
        <taxon>Dikarya</taxon>
        <taxon>Basidiomycota</taxon>
        <taxon>Agaricomycotina</taxon>
        <taxon>Agaricomycetes</taxon>
        <taxon>Agaricomycetidae</taxon>
        <taxon>Agaricales</taxon>
        <taxon>Agaricineae</taxon>
        <taxon>Psathyrellaceae</taxon>
        <taxon>Ephemerocybe</taxon>
    </lineage>
</organism>
<dbReference type="GO" id="GO:0005525">
    <property type="term" value="F:GTP binding"/>
    <property type="evidence" value="ECO:0007669"/>
    <property type="project" value="UniProtKB-KW"/>
</dbReference>
<keyword evidence="1 9" id="KW-0396">Initiation factor</keyword>
<dbReference type="CDD" id="cd15490">
    <property type="entry name" value="eIF2_gamma_III"/>
    <property type="match status" value="1"/>
</dbReference>
<evidence type="ECO:0000259" key="7">
    <source>
        <dbReference type="Pfam" id="PF09173"/>
    </source>
</evidence>
<dbReference type="Proteomes" id="UP000521943">
    <property type="component" value="Unassembled WGS sequence"/>
</dbReference>
<protein>
    <submittedName>
        <fullName evidence="9">Initiation factor eIF2 gamma, C terminal-domain-containing protein</fullName>
    </submittedName>
</protein>
<feature type="domain" description="Initiation factor eIF2 gamma C-terminal" evidence="7">
    <location>
        <begin position="96"/>
        <end position="156"/>
    </location>
</feature>
<dbReference type="PANTHER" id="PTHR42854">
    <property type="entry name" value="EUKARYOTIC TRANSLATION INITIATION FACTOR 2 SUBUNIT 3 FAMILY MEMBER"/>
    <property type="match status" value="1"/>
</dbReference>
<keyword evidence="2" id="KW-0547">Nucleotide-binding</keyword>
<dbReference type="Gene3D" id="2.40.30.10">
    <property type="entry name" value="Translation factors"/>
    <property type="match status" value="1"/>
</dbReference>
<sequence length="258" mass="27442">MSPSPSSSYPPSTSLNASTRRPGSSSSSSGPREAAPNTRRSQSHQHHRSASSNANTLVNSDGHATHDSAPRASGGLPPPPSSYTYTFAGTNGPAAAAVSKLIKGELLLINIGSTSTGGRVLSVKADLAKIQLTSPACTEVGEKVALSRRIEKHWRLEEEADDPNKPELTRAERKALKEKQADEKKAAAAAAEGNSEDDDLINPNHVTSKTQEAKTDLARLAKIRADREEAQAKRKAEAEAKAAEIEARKQAQLSKRRV</sequence>
<proteinExistence type="predicted"/>
<evidence type="ECO:0000313" key="9">
    <source>
        <dbReference type="EMBL" id="KAF6750327.1"/>
    </source>
</evidence>
<keyword evidence="10" id="KW-1185">Reference proteome</keyword>
<dbReference type="GO" id="GO:0005850">
    <property type="term" value="C:eukaryotic translation initiation factor 2 complex"/>
    <property type="evidence" value="ECO:0007669"/>
    <property type="project" value="TreeGrafter"/>
</dbReference>
<evidence type="ECO:0000259" key="8">
    <source>
        <dbReference type="Pfam" id="PF10252"/>
    </source>
</evidence>
<dbReference type="InterPro" id="IPR050543">
    <property type="entry name" value="eIF2G"/>
</dbReference>